<dbReference type="AlphaFoldDB" id="H2AXU4"/>
<dbReference type="InterPro" id="IPR001094">
    <property type="entry name" value="Flavdoxin-like"/>
</dbReference>
<dbReference type="InterPro" id="IPR029039">
    <property type="entry name" value="Flavoprotein-like_sf"/>
</dbReference>
<reference evidence="14 15" key="1">
    <citation type="journal article" date="2011" name="Proc. Natl. Acad. Sci. U.S.A.">
        <title>Evolutionary erosion of yeast sex chromosomes by mating-type switching accidents.</title>
        <authorList>
            <person name="Gordon J.L."/>
            <person name="Armisen D."/>
            <person name="Proux-Wera E."/>
            <person name="Oheigeartaigh S.S."/>
            <person name="Byrne K.P."/>
            <person name="Wolfe K.H."/>
        </authorList>
    </citation>
    <scope>NUCLEOTIDE SEQUENCE [LARGE SCALE GENOMIC DNA]</scope>
    <source>
        <strain evidence="15">ATCC 22294 / BCRC 22015 / CBS 2517 / CECT 1963 / NBRC 1671 / NRRL Y-8276</strain>
    </source>
</reference>
<evidence type="ECO:0000256" key="3">
    <source>
        <dbReference type="ARBA" id="ARBA00022490"/>
    </source>
</evidence>
<evidence type="ECO:0000256" key="2">
    <source>
        <dbReference type="ARBA" id="ARBA00001974"/>
    </source>
</evidence>
<dbReference type="KEGG" id="kaf:KAFR_0G01600"/>
<dbReference type="SUPFAM" id="SSF52218">
    <property type="entry name" value="Flavoproteins"/>
    <property type="match status" value="1"/>
</dbReference>
<dbReference type="GO" id="GO:0045429">
    <property type="term" value="P:positive regulation of nitric oxide biosynthetic process"/>
    <property type="evidence" value="ECO:0007669"/>
    <property type="project" value="EnsemblFungi"/>
</dbReference>
<feature type="domain" description="FAD-binding FR-type" evidence="13">
    <location>
        <begin position="222"/>
        <end position="490"/>
    </location>
</feature>
<organism evidence="14 15">
    <name type="scientific">Kazachstania africana (strain ATCC 22294 / BCRC 22015 / CBS 2517 / CECT 1963 / NBRC 1671 / NRRL Y-8276)</name>
    <name type="common">Yeast</name>
    <name type="synonym">Kluyveromyces africanus</name>
    <dbReference type="NCBI Taxonomy" id="1071382"/>
    <lineage>
        <taxon>Eukaryota</taxon>
        <taxon>Fungi</taxon>
        <taxon>Dikarya</taxon>
        <taxon>Ascomycota</taxon>
        <taxon>Saccharomycotina</taxon>
        <taxon>Saccharomycetes</taxon>
        <taxon>Saccharomycetales</taxon>
        <taxon>Saccharomycetaceae</taxon>
        <taxon>Kazachstania</taxon>
    </lineage>
</organism>
<dbReference type="InterPro" id="IPR001709">
    <property type="entry name" value="Flavoprot_Pyr_Nucl_cyt_Rdtase"/>
</dbReference>
<evidence type="ECO:0000256" key="4">
    <source>
        <dbReference type="ARBA" id="ARBA00022630"/>
    </source>
</evidence>
<dbReference type="InterPro" id="IPR028879">
    <property type="entry name" value="NDOR1"/>
</dbReference>
<feature type="binding site" evidence="11">
    <location>
        <position position="382"/>
    </location>
    <ligand>
        <name>FAD</name>
        <dbReference type="ChEBI" id="CHEBI:57692"/>
    </ligand>
</feature>
<dbReference type="EMBL" id="HE650827">
    <property type="protein sequence ID" value="CCF59194.1"/>
    <property type="molecule type" value="Genomic_DNA"/>
</dbReference>
<feature type="binding site" evidence="11">
    <location>
        <begin position="539"/>
        <end position="540"/>
    </location>
    <ligand>
        <name>NADP(+)</name>
        <dbReference type="ChEBI" id="CHEBI:58349"/>
    </ligand>
</feature>
<evidence type="ECO:0000256" key="9">
    <source>
        <dbReference type="ARBA" id="ARBA00023128"/>
    </source>
</evidence>
<dbReference type="Pfam" id="PF00175">
    <property type="entry name" value="NAD_binding_1"/>
    <property type="match status" value="1"/>
</dbReference>
<dbReference type="InterPro" id="IPR023173">
    <property type="entry name" value="NADPH_Cyt_P450_Rdtase_alpha"/>
</dbReference>
<dbReference type="PROSITE" id="PS51384">
    <property type="entry name" value="FAD_FR"/>
    <property type="match status" value="1"/>
</dbReference>
<keyword evidence="15" id="KW-1185">Reference proteome</keyword>
<evidence type="ECO:0000256" key="10">
    <source>
        <dbReference type="ARBA" id="ARBA00052174"/>
    </source>
</evidence>
<comment type="similarity">
    <text evidence="11">Belongs to the NADPH-dependent diflavin oxidoreductase NDOR1 family.</text>
</comment>
<evidence type="ECO:0000259" key="12">
    <source>
        <dbReference type="PROSITE" id="PS50902"/>
    </source>
</evidence>
<dbReference type="GO" id="GO:0005739">
    <property type="term" value="C:mitochondrion"/>
    <property type="evidence" value="ECO:0007669"/>
    <property type="project" value="UniProtKB-SubCell"/>
</dbReference>
<evidence type="ECO:0000313" key="14">
    <source>
        <dbReference type="EMBL" id="CCF59194.1"/>
    </source>
</evidence>
<keyword evidence="9 11" id="KW-0496">Mitochondrion</keyword>
<dbReference type="eggNOG" id="KOG1159">
    <property type="taxonomic scope" value="Eukaryota"/>
</dbReference>
<feature type="binding site" evidence="11">
    <location>
        <begin position="444"/>
        <end position="447"/>
    </location>
    <ligand>
        <name>FAD</name>
        <dbReference type="ChEBI" id="CHEBI:57692"/>
    </ligand>
</feature>
<feature type="binding site" evidence="11">
    <location>
        <position position="624"/>
    </location>
    <ligand>
        <name>FAD</name>
        <dbReference type="ChEBI" id="CHEBI:57692"/>
    </ligand>
</feature>
<comment type="catalytic activity">
    <reaction evidence="10">
        <text>2 oxidized [2Fe-2S]-[protein] + NADPH = 2 reduced [2Fe-2S]-[protein] + NADP(+) + H(+)</text>
        <dbReference type="Rhea" id="RHEA:67716"/>
        <dbReference type="Rhea" id="RHEA-COMP:17327"/>
        <dbReference type="Rhea" id="RHEA-COMP:17328"/>
        <dbReference type="ChEBI" id="CHEBI:15378"/>
        <dbReference type="ChEBI" id="CHEBI:33737"/>
        <dbReference type="ChEBI" id="CHEBI:33738"/>
        <dbReference type="ChEBI" id="CHEBI:57783"/>
        <dbReference type="ChEBI" id="CHEBI:58349"/>
    </reaction>
    <physiologicalReaction direction="left-to-right" evidence="10">
        <dbReference type="Rhea" id="RHEA:67717"/>
    </physiologicalReaction>
</comment>
<keyword evidence="7 11" id="KW-0521">NADP</keyword>
<feature type="binding site" evidence="11">
    <location>
        <position position="143"/>
    </location>
    <ligand>
        <name>FMN</name>
        <dbReference type="ChEBI" id="CHEBI:58210"/>
    </ligand>
</feature>
<evidence type="ECO:0000256" key="1">
    <source>
        <dbReference type="ARBA" id="ARBA00001917"/>
    </source>
</evidence>
<dbReference type="Gene3D" id="3.40.50.360">
    <property type="match status" value="1"/>
</dbReference>
<dbReference type="SUPFAM" id="SSF63380">
    <property type="entry name" value="Riboflavin synthase domain-like"/>
    <property type="match status" value="1"/>
</dbReference>
<dbReference type="PROSITE" id="PS50902">
    <property type="entry name" value="FLAVODOXIN_LIKE"/>
    <property type="match status" value="1"/>
</dbReference>
<dbReference type="FunFam" id="1.20.990.10:FF:000008">
    <property type="entry name" value="NADPH-dependent diflavin oxidoreductase 1"/>
    <property type="match status" value="1"/>
</dbReference>
<dbReference type="InterPro" id="IPR001433">
    <property type="entry name" value="OxRdtase_FAD/NAD-bd"/>
</dbReference>
<keyword evidence="4 11" id="KW-0285">Flavoprotein</keyword>
<keyword evidence="3 11" id="KW-0963">Cytoplasm</keyword>
<comment type="cofactor">
    <cofactor evidence="1 11">
        <name>FMN</name>
        <dbReference type="ChEBI" id="CHEBI:58210"/>
    </cofactor>
</comment>
<dbReference type="PRINTS" id="PR00371">
    <property type="entry name" value="FPNCR"/>
</dbReference>
<dbReference type="PRINTS" id="PR00369">
    <property type="entry name" value="FLAVODOXIN"/>
</dbReference>
<dbReference type="GO" id="GO:0050661">
    <property type="term" value="F:NADP binding"/>
    <property type="evidence" value="ECO:0007669"/>
    <property type="project" value="UniProtKB-UniRule"/>
</dbReference>
<dbReference type="GO" id="GO:0160246">
    <property type="term" value="F:NADPH-iron-sulfur [2Fe-2S] protein oxidoreductase activity"/>
    <property type="evidence" value="ECO:0007669"/>
    <property type="project" value="EnsemblFungi"/>
</dbReference>
<dbReference type="FunCoup" id="H2AXU4">
    <property type="interactions" value="783"/>
</dbReference>
<feature type="binding site" evidence="11">
    <location>
        <begin position="412"/>
        <end position="415"/>
    </location>
    <ligand>
        <name>FAD</name>
        <dbReference type="ChEBI" id="CHEBI:57692"/>
    </ligand>
</feature>
<accession>H2AXU4</accession>
<dbReference type="FunFam" id="3.40.50.360:FF:000056">
    <property type="entry name" value="NADPH-dependent diflavin oxidoreductase 1"/>
    <property type="match status" value="1"/>
</dbReference>
<evidence type="ECO:0000256" key="5">
    <source>
        <dbReference type="ARBA" id="ARBA00022643"/>
    </source>
</evidence>
<dbReference type="GO" id="GO:0005829">
    <property type="term" value="C:cytosol"/>
    <property type="evidence" value="ECO:0007669"/>
    <property type="project" value="EnsemblFungi"/>
</dbReference>
<sequence>MSSHKIVILYGSETGNSEDFATILSHKLRRLQFPHTLSAFGDFDPSKILETRYLFIIAATTGQGELPRNVHESSVGNAKSKTLWSILKRKKLPANFLSHVQVSFLGLGDSSYPKFNFGIRKLHQRMVGQLGAKELFDRLEADERGMAGSNKGTGSGIETVYFEYEKRVTELLMKKFPRRCNDEGLLVDRVEIDSSVYIEPKTYLEVAKNELSTNTVVFKGDASIKYGIVTDNKRITKEDHFQDVRQFIFNNEKQDERPEYYPGDTVSIYPCNTDINVQRFLDNQSQWLEFADEPLEFTNGVPEGLSEGGLVEPLTLRNILKYHCDLMAIPRTSFFMKIWMFATDVSRMERGQEQLDQQRDKLYEFATDQDMQELYDYCNRPRRSILELVEDFLSLRLPWQFCLDFLPKIKPRYYSISSGACDENIETTVAIVKYKTILKKIRKGICTNYIASLKEGDRIRYKIQNNHLIKDEYKDKPMILMGPGVGLAPLLSVIKSQPAGRPDINLFFGCRFKDKDYFYEELLESWNKNGDITLYPVFSRDRENSPDCKYIQDAVWKFGPAMTNLMVKEKALLFLCGASGKMPIQIRLTLIEMLKKWGGFKDEAEAKNYLKEMEREDRYLQETW</sequence>
<dbReference type="GO" id="GO:0016226">
    <property type="term" value="P:iron-sulfur cluster assembly"/>
    <property type="evidence" value="ECO:0007669"/>
    <property type="project" value="UniProtKB-UniRule"/>
</dbReference>
<dbReference type="GeneID" id="13887174"/>
<dbReference type="Pfam" id="PF00667">
    <property type="entry name" value="FAD_binding_1"/>
    <property type="match status" value="1"/>
</dbReference>
<evidence type="ECO:0000313" key="15">
    <source>
        <dbReference type="Proteomes" id="UP000005220"/>
    </source>
</evidence>
<dbReference type="PANTHER" id="PTHR19384">
    <property type="entry name" value="NITRIC OXIDE SYNTHASE-RELATED"/>
    <property type="match status" value="1"/>
</dbReference>
<dbReference type="GO" id="GO:0010181">
    <property type="term" value="F:FMN binding"/>
    <property type="evidence" value="ECO:0007669"/>
    <property type="project" value="UniProtKB-UniRule"/>
</dbReference>
<gene>
    <name evidence="14" type="primary">KAFR0G01600</name>
    <name evidence="11" type="synonym">TAH18</name>
    <name evidence="14" type="ORF">KAFR_0G01600</name>
</gene>
<feature type="domain" description="Flavodoxin-like" evidence="12">
    <location>
        <begin position="6"/>
        <end position="169"/>
    </location>
</feature>
<keyword evidence="6 11" id="KW-0274">FAD</keyword>
<comment type="function">
    <text evidence="11">NADPH-dependent reductase which is a central component of the cytosolic iron-sulfur (Fe-S) protein assembly (CIA) machinery. Transfers electrons from NADPH via its FAD and FMN prosthetic groups to the [2Fe-2S] cluster of DRE2, another key component of the CIA machinery. In turn, this reduced cluster provides electrons for assembly of cytosolic iron-sulfur cluster proteins. Positively controls H(2)O(2)-induced cell death.</text>
</comment>
<protein>
    <recommendedName>
        <fullName evidence="11">NADPH-dependent diflavin oxidoreductase 1</fullName>
        <ecNumber evidence="11">1.18.1.-</ecNumber>
    </recommendedName>
    <alternativeName>
        <fullName evidence="11">NADPH-dependent FMN and FAD-containing oxidoreductase</fullName>
    </alternativeName>
</protein>
<comment type="cofactor">
    <cofactor evidence="2 11">
        <name>FAD</name>
        <dbReference type="ChEBI" id="CHEBI:57692"/>
    </cofactor>
</comment>
<dbReference type="RefSeq" id="XP_003958329.1">
    <property type="nucleotide sequence ID" value="XM_003958280.1"/>
</dbReference>
<comment type="similarity">
    <text evidence="11">In the C-terminal section; belongs to the flavoprotein pyridine nucleotide cytochrome reductase family.</text>
</comment>
<feature type="binding site" evidence="11">
    <location>
        <begin position="59"/>
        <end position="62"/>
    </location>
    <ligand>
        <name>FMN</name>
        <dbReference type="ChEBI" id="CHEBI:58210"/>
    </ligand>
</feature>
<dbReference type="Gene3D" id="2.40.30.10">
    <property type="entry name" value="Translation factors"/>
    <property type="match status" value="1"/>
</dbReference>
<dbReference type="InterPro" id="IPR017927">
    <property type="entry name" value="FAD-bd_FR_type"/>
</dbReference>
<feature type="binding site" evidence="11">
    <location>
        <begin position="107"/>
        <end position="116"/>
    </location>
    <ligand>
        <name>FMN</name>
        <dbReference type="ChEBI" id="CHEBI:58210"/>
    </ligand>
</feature>
<comment type="subcellular location">
    <subcellularLocation>
        <location evidence="11">Cytoplasm</location>
    </subcellularLocation>
    <subcellularLocation>
        <location evidence="11">Mitochondrion</location>
    </subcellularLocation>
    <text evidence="11">Relocalizes to mitochondria after H(2)O(2) exposure.</text>
</comment>
<comment type="similarity">
    <text evidence="11">In the N-terminal section; belongs to the flavodoxin family.</text>
</comment>
<dbReference type="GO" id="GO:0006809">
    <property type="term" value="P:nitric oxide biosynthetic process"/>
    <property type="evidence" value="ECO:0007669"/>
    <property type="project" value="EnsemblFungi"/>
</dbReference>
<dbReference type="InParanoid" id="H2AXU4"/>
<name>H2AXU4_KAZAF</name>
<dbReference type="GO" id="GO:0034599">
    <property type="term" value="P:cellular response to oxidative stress"/>
    <property type="evidence" value="ECO:0007669"/>
    <property type="project" value="EnsemblFungi"/>
</dbReference>
<dbReference type="InterPro" id="IPR017938">
    <property type="entry name" value="Riboflavin_synthase-like_b-brl"/>
</dbReference>
<dbReference type="OrthoDB" id="1856718at2759"/>
<evidence type="ECO:0000256" key="7">
    <source>
        <dbReference type="ARBA" id="ARBA00022857"/>
    </source>
</evidence>
<dbReference type="PANTHER" id="PTHR19384:SF10">
    <property type="entry name" value="NADPH-DEPENDENT DIFLAVIN OXIDOREDUCTASE 1"/>
    <property type="match status" value="1"/>
</dbReference>
<feature type="binding site" evidence="11">
    <location>
        <begin position="12"/>
        <end position="17"/>
    </location>
    <ligand>
        <name>FMN</name>
        <dbReference type="ChEBI" id="CHEBI:58210"/>
    </ligand>
</feature>
<keyword evidence="5 11" id="KW-0288">FMN</keyword>
<dbReference type="HAMAP" id="MF_03178">
    <property type="entry name" value="NDOR1"/>
    <property type="match status" value="1"/>
</dbReference>
<dbReference type="Proteomes" id="UP000005220">
    <property type="component" value="Chromosome 7"/>
</dbReference>
<evidence type="ECO:0000256" key="11">
    <source>
        <dbReference type="HAMAP-Rule" id="MF_03178"/>
    </source>
</evidence>
<dbReference type="InterPro" id="IPR039261">
    <property type="entry name" value="FNR_nucleotide-bd"/>
</dbReference>
<dbReference type="Gene3D" id="3.40.50.80">
    <property type="entry name" value="Nucleotide-binding domain of ferredoxin-NADP reductase (FNR) module"/>
    <property type="match status" value="1"/>
</dbReference>
<dbReference type="Pfam" id="PF00258">
    <property type="entry name" value="Flavodoxin_1"/>
    <property type="match status" value="1"/>
</dbReference>
<comment type="caution">
    <text evidence="11">Lacks conserved residue(s) required for the propagation of feature annotation.</text>
</comment>
<dbReference type="GO" id="GO:0097361">
    <property type="term" value="C:cytosolic [4Fe-4S] assembly targeting complex"/>
    <property type="evidence" value="ECO:0007669"/>
    <property type="project" value="EnsemblFungi"/>
</dbReference>
<dbReference type="SUPFAM" id="SSF52343">
    <property type="entry name" value="Ferredoxin reductase-like, C-terminal NADP-linked domain"/>
    <property type="match status" value="1"/>
</dbReference>
<proteinExistence type="inferred from homology"/>
<dbReference type="Gene3D" id="1.20.990.10">
    <property type="entry name" value="NADPH-cytochrome p450 Reductase, Chain A, domain 3"/>
    <property type="match status" value="1"/>
</dbReference>
<dbReference type="HOGENOM" id="CLU_001570_17_6_1"/>
<dbReference type="GO" id="GO:0050660">
    <property type="term" value="F:flavin adenine dinucleotide binding"/>
    <property type="evidence" value="ECO:0007669"/>
    <property type="project" value="UniProtKB-UniRule"/>
</dbReference>
<dbReference type="GO" id="GO:0016651">
    <property type="term" value="F:oxidoreductase activity, acting on NAD(P)H"/>
    <property type="evidence" value="ECO:0007669"/>
    <property type="project" value="UniProtKB-UniRule"/>
</dbReference>
<dbReference type="InterPro" id="IPR003097">
    <property type="entry name" value="CysJ-like_FAD-binding"/>
</dbReference>
<evidence type="ECO:0000259" key="13">
    <source>
        <dbReference type="PROSITE" id="PS51384"/>
    </source>
</evidence>
<dbReference type="STRING" id="1071382.H2AXU4"/>
<comment type="subunit">
    <text evidence="11">Interacts with DRE2; as part of the cytosolic iron-sulfur (Fe-S) protein assembly (CIA) machinery.</text>
</comment>
<evidence type="ECO:0000256" key="8">
    <source>
        <dbReference type="ARBA" id="ARBA00023002"/>
    </source>
</evidence>
<evidence type="ECO:0000256" key="6">
    <source>
        <dbReference type="ARBA" id="ARBA00022827"/>
    </source>
</evidence>
<keyword evidence="8 11" id="KW-0560">Oxidoreductase</keyword>
<dbReference type="EC" id="1.18.1.-" evidence="11"/>
<dbReference type="InterPro" id="IPR008254">
    <property type="entry name" value="Flavodoxin/NO_synth"/>
</dbReference>